<dbReference type="Proteomes" id="UP001501470">
    <property type="component" value="Unassembled WGS sequence"/>
</dbReference>
<dbReference type="RefSeq" id="WP_344515078.1">
    <property type="nucleotide sequence ID" value="NZ_BAAAQD010000052.1"/>
</dbReference>
<protein>
    <submittedName>
        <fullName evidence="1">Uncharacterized protein</fullName>
    </submittedName>
</protein>
<evidence type="ECO:0000313" key="1">
    <source>
        <dbReference type="EMBL" id="GAA1574314.1"/>
    </source>
</evidence>
<keyword evidence="2" id="KW-1185">Reference proteome</keyword>
<gene>
    <name evidence="1" type="ORF">GCM10009827_115210</name>
</gene>
<comment type="caution">
    <text evidence="1">The sequence shown here is derived from an EMBL/GenBank/DDBJ whole genome shotgun (WGS) entry which is preliminary data.</text>
</comment>
<proteinExistence type="predicted"/>
<name>A0ABN3K835_9ACTN</name>
<reference evidence="1 2" key="1">
    <citation type="journal article" date="2019" name="Int. J. Syst. Evol. Microbiol.">
        <title>The Global Catalogue of Microorganisms (GCM) 10K type strain sequencing project: providing services to taxonomists for standard genome sequencing and annotation.</title>
        <authorList>
            <consortium name="The Broad Institute Genomics Platform"/>
            <consortium name="The Broad Institute Genome Sequencing Center for Infectious Disease"/>
            <person name="Wu L."/>
            <person name="Ma J."/>
        </authorList>
    </citation>
    <scope>NUCLEOTIDE SEQUENCE [LARGE SCALE GENOMIC DNA]</scope>
    <source>
        <strain evidence="1 2">JCM 15933</strain>
    </source>
</reference>
<accession>A0ABN3K835</accession>
<dbReference type="EMBL" id="BAAAQD010000052">
    <property type="protein sequence ID" value="GAA1574314.1"/>
    <property type="molecule type" value="Genomic_DNA"/>
</dbReference>
<evidence type="ECO:0000313" key="2">
    <source>
        <dbReference type="Proteomes" id="UP001501470"/>
    </source>
</evidence>
<sequence>MTLALETPDLMTQVGHAITAHDTGDTTTYRTALARMHDTGWGTYADMVTALLTGDEQPDGPNRYLGDDAGPVTVTATDLCTFHGEPPF</sequence>
<organism evidence="1 2">
    <name type="scientific">Dactylosporangium maewongense</name>
    <dbReference type="NCBI Taxonomy" id="634393"/>
    <lineage>
        <taxon>Bacteria</taxon>
        <taxon>Bacillati</taxon>
        <taxon>Actinomycetota</taxon>
        <taxon>Actinomycetes</taxon>
        <taxon>Micromonosporales</taxon>
        <taxon>Micromonosporaceae</taxon>
        <taxon>Dactylosporangium</taxon>
    </lineage>
</organism>